<dbReference type="Gramene" id="Manes.14G020400.1.v8.1">
    <property type="protein sequence ID" value="Manes.14G020400.1.v8.1.CDS"/>
    <property type="gene ID" value="Manes.14G020400.v8.1"/>
</dbReference>
<feature type="region of interest" description="Disordered" evidence="6">
    <location>
        <begin position="756"/>
        <end position="780"/>
    </location>
</feature>
<dbReference type="GO" id="GO:0005524">
    <property type="term" value="F:ATP binding"/>
    <property type="evidence" value="ECO:0007669"/>
    <property type="project" value="UniProtKB-KW"/>
</dbReference>
<keyword evidence="5" id="KW-0496">Mitochondrion</keyword>
<dbReference type="STRING" id="3983.A0A2C9UI05"/>
<dbReference type="PANTHER" id="PTHR45644:SF83">
    <property type="entry name" value="P-LOOP CONTAINING NUCLEOSIDE TRIPHOSPHATE HYDROLASES SUPERFAMILY PROTEIN"/>
    <property type="match status" value="1"/>
</dbReference>
<dbReference type="InterPro" id="IPR003593">
    <property type="entry name" value="AAA+_ATPase"/>
</dbReference>
<evidence type="ECO:0000256" key="3">
    <source>
        <dbReference type="ARBA" id="ARBA00022787"/>
    </source>
</evidence>
<dbReference type="GO" id="GO:0005741">
    <property type="term" value="C:mitochondrial outer membrane"/>
    <property type="evidence" value="ECO:0000318"/>
    <property type="project" value="GO_Central"/>
</dbReference>
<reference evidence="9" key="1">
    <citation type="journal article" date="2016" name="Nat. Biotechnol.">
        <title>Sequencing wild and cultivated cassava and related species reveals extensive interspecific hybridization and genetic diversity.</title>
        <authorList>
            <person name="Bredeson J.V."/>
            <person name="Lyons J.B."/>
            <person name="Prochnik S.E."/>
            <person name="Wu G.A."/>
            <person name="Ha C.M."/>
            <person name="Edsinger-Gonzales E."/>
            <person name="Grimwood J."/>
            <person name="Schmutz J."/>
            <person name="Rabbi I.Y."/>
            <person name="Egesi C."/>
            <person name="Nauluvula P."/>
            <person name="Lebot V."/>
            <person name="Ndunguru J."/>
            <person name="Mkamilo G."/>
            <person name="Bart R.S."/>
            <person name="Setter T.L."/>
            <person name="Gleadow R.M."/>
            <person name="Kulakow P."/>
            <person name="Ferguson M.E."/>
            <person name="Rounsley S."/>
            <person name="Rokhsar D.S."/>
        </authorList>
    </citation>
    <scope>NUCLEOTIDE SEQUENCE [LARGE SCALE GENOMIC DNA]</scope>
    <source>
        <strain evidence="9">cv. AM560-2</strain>
    </source>
</reference>
<dbReference type="InterPro" id="IPR027417">
    <property type="entry name" value="P-loop_NTPase"/>
</dbReference>
<protein>
    <recommendedName>
        <fullName evidence="7">AAA+ ATPase domain-containing protein</fullName>
    </recommendedName>
</protein>
<dbReference type="AlphaFoldDB" id="A0A2C9UI05"/>
<evidence type="ECO:0000256" key="4">
    <source>
        <dbReference type="ARBA" id="ARBA00022840"/>
    </source>
</evidence>
<dbReference type="OrthoDB" id="1883434at2759"/>
<dbReference type="Pfam" id="PF00004">
    <property type="entry name" value="AAA"/>
    <property type="match status" value="1"/>
</dbReference>
<name>A0A2C9UI05_MANES</name>
<sequence length="834" mass="92804">MEQKHFLLSALSVGVGVGVGLGLASGQGMSRWAGGNGSSDDVSAEQIEQELIRQVLDGRDSKVTFDEFPYYLSDVTRISLTSAAYIHLKHSDVSKHTRNLSPASRAILLSGPAELYQQMLAKALAHYFESKLLLLDVPDFSLKIQSKYGCTKKESSFKTSISEAAMERMSSLFGSFSILSPKEVKGTLCGQSSNLDTKSRSMEGMNNLGKLRRNASAASDISSIASQSASTNSASLKRVSSWCFDEKLFLQLLYKVLTSMSQRNSVILYLRDVEQVFLQSERMYNLFSKFLKKLSGSILILGSRMVDQEDDCREVDERLAMLFPYNIEIKPPEDETHLVSWKAQLEEDMKMIKFQDNKNHIVEVLAANDIECEDLGSICHADTMVLGNYIEEIVVSAISYHLMNNKDPEYRNGKLVISSKSLSHGLSIFQEGKIGGKGTLKLETNGEVGKETEGEEAVVAKTESKSETSPENKGEIEKSGPGVKKDGENQTPAKTPEFPPDNEFEKRIRPEVIPANEIGVTFADIGALDETKESLQELVMLPLRRPDLFKGGLLKPCRGILLFGPPGTGKTMLAKAIANEAGASFINVSMSTITSKWFGEDEKNVRALFSLAAKVSPTIIFVDEVDSMLGQRTRVGEHEAMRKIKNEFMTHWDGLLTKHGERILVLAATNRPFDLDEAIIRRFERRIMVGLPSIESREMILRTLLAKEKTENLDFKELATMTEGYSGSDLKNLCVTAAYRPVRELIQQERLKDKEIKQKAEEGKSSEDASSTKEDKEEKVIALRPLNMEDMRQAKNQVAASFASEGSIMGELKQWNDLYGEGGTRKKQQLTYFL</sequence>
<feature type="region of interest" description="Disordered" evidence="6">
    <location>
        <begin position="439"/>
        <end position="505"/>
    </location>
</feature>
<dbReference type="PANTHER" id="PTHR45644">
    <property type="entry name" value="AAA ATPASE, PUTATIVE (AFU_ORTHOLOGUE AFUA_2G12920)-RELATED-RELATED"/>
    <property type="match status" value="1"/>
</dbReference>
<dbReference type="FunFam" id="3.40.50.300:FF:000416">
    <property type="entry name" value="p-loop nucleoside triphosphate hydrolase superfamily protein"/>
    <property type="match status" value="1"/>
</dbReference>
<accession>A0A2C9UI05</accession>
<keyword evidence="3" id="KW-0472">Membrane</keyword>
<dbReference type="Gene3D" id="3.40.50.300">
    <property type="entry name" value="P-loop containing nucleotide triphosphate hydrolases"/>
    <property type="match status" value="1"/>
</dbReference>
<keyword evidence="9" id="KW-1185">Reference proteome</keyword>
<gene>
    <name evidence="8" type="ORF">MANES_14G020400v8</name>
</gene>
<evidence type="ECO:0000256" key="1">
    <source>
        <dbReference type="ARBA" id="ARBA00004572"/>
    </source>
</evidence>
<dbReference type="InterPro" id="IPR051701">
    <property type="entry name" value="Mito_OM_Translocase_MSP1"/>
</dbReference>
<dbReference type="SMART" id="SM00382">
    <property type="entry name" value="AAA"/>
    <property type="match status" value="1"/>
</dbReference>
<dbReference type="Proteomes" id="UP000091857">
    <property type="component" value="Chromosome 14"/>
</dbReference>
<proteinExistence type="predicted"/>
<dbReference type="GO" id="GO:0016887">
    <property type="term" value="F:ATP hydrolysis activity"/>
    <property type="evidence" value="ECO:0007669"/>
    <property type="project" value="InterPro"/>
</dbReference>
<dbReference type="Pfam" id="PF17862">
    <property type="entry name" value="AAA_lid_3"/>
    <property type="match status" value="1"/>
</dbReference>
<dbReference type="EMBL" id="CM004400">
    <property type="protein sequence ID" value="OAY30313.1"/>
    <property type="molecule type" value="Genomic_DNA"/>
</dbReference>
<evidence type="ECO:0000256" key="5">
    <source>
        <dbReference type="ARBA" id="ARBA00023128"/>
    </source>
</evidence>
<evidence type="ECO:0000256" key="2">
    <source>
        <dbReference type="ARBA" id="ARBA00022741"/>
    </source>
</evidence>
<keyword evidence="2" id="KW-0547">Nucleotide-binding</keyword>
<dbReference type="InterPro" id="IPR003960">
    <property type="entry name" value="ATPase_AAA_CS"/>
</dbReference>
<comment type="caution">
    <text evidence="8">The sequence shown here is derived from an EMBL/GenBank/DDBJ whole genome shotgun (WGS) entry which is preliminary data.</text>
</comment>
<evidence type="ECO:0000313" key="8">
    <source>
        <dbReference type="EMBL" id="OAY30313.1"/>
    </source>
</evidence>
<evidence type="ECO:0000256" key="6">
    <source>
        <dbReference type="SAM" id="MobiDB-lite"/>
    </source>
</evidence>
<dbReference type="InterPro" id="IPR056653">
    <property type="entry name" value="DUF7751"/>
</dbReference>
<feature type="compositionally biased region" description="Basic and acidic residues" evidence="6">
    <location>
        <begin position="462"/>
        <end position="488"/>
    </location>
</feature>
<dbReference type="InterPro" id="IPR041569">
    <property type="entry name" value="AAA_lid_3"/>
</dbReference>
<feature type="domain" description="AAA+ ATPase" evidence="7">
    <location>
        <begin position="556"/>
        <end position="693"/>
    </location>
</feature>
<comment type="subcellular location">
    <subcellularLocation>
        <location evidence="1">Mitochondrion outer membrane</location>
        <topology evidence="1">Single-pass membrane protein</topology>
    </subcellularLocation>
</comment>
<keyword evidence="4" id="KW-0067">ATP-binding</keyword>
<dbReference type="PROSITE" id="PS00674">
    <property type="entry name" value="AAA"/>
    <property type="match status" value="1"/>
</dbReference>
<dbReference type="Gene3D" id="1.10.8.60">
    <property type="match status" value="1"/>
</dbReference>
<dbReference type="Pfam" id="PF24933">
    <property type="entry name" value="DUF7751"/>
    <property type="match status" value="1"/>
</dbReference>
<evidence type="ECO:0000259" key="7">
    <source>
        <dbReference type="SMART" id="SM00382"/>
    </source>
</evidence>
<organism evidence="8 9">
    <name type="scientific">Manihot esculenta</name>
    <name type="common">Cassava</name>
    <name type="synonym">Jatropha manihot</name>
    <dbReference type="NCBI Taxonomy" id="3983"/>
    <lineage>
        <taxon>Eukaryota</taxon>
        <taxon>Viridiplantae</taxon>
        <taxon>Streptophyta</taxon>
        <taxon>Embryophyta</taxon>
        <taxon>Tracheophyta</taxon>
        <taxon>Spermatophyta</taxon>
        <taxon>Magnoliopsida</taxon>
        <taxon>eudicotyledons</taxon>
        <taxon>Gunneridae</taxon>
        <taxon>Pentapetalae</taxon>
        <taxon>rosids</taxon>
        <taxon>fabids</taxon>
        <taxon>Malpighiales</taxon>
        <taxon>Euphorbiaceae</taxon>
        <taxon>Crotonoideae</taxon>
        <taxon>Manihoteae</taxon>
        <taxon>Manihot</taxon>
    </lineage>
</organism>
<dbReference type="SUPFAM" id="SSF52540">
    <property type="entry name" value="P-loop containing nucleoside triphosphate hydrolases"/>
    <property type="match status" value="1"/>
</dbReference>
<dbReference type="OMA" id="QAVNKWT"/>
<keyword evidence="3" id="KW-1000">Mitochondrion outer membrane</keyword>
<evidence type="ECO:0000313" key="9">
    <source>
        <dbReference type="Proteomes" id="UP000091857"/>
    </source>
</evidence>
<dbReference type="InterPro" id="IPR003959">
    <property type="entry name" value="ATPase_AAA_core"/>
</dbReference>